<dbReference type="AlphaFoldDB" id="A0A542U9Y9"/>
<keyword evidence="3" id="KW-1185">Reference proteome</keyword>
<evidence type="ECO:0000313" key="2">
    <source>
        <dbReference type="EMBL" id="TQK95887.1"/>
    </source>
</evidence>
<evidence type="ECO:0000313" key="3">
    <source>
        <dbReference type="Proteomes" id="UP000318103"/>
    </source>
</evidence>
<evidence type="ECO:0000256" key="1">
    <source>
        <dbReference type="SAM" id="SignalP"/>
    </source>
</evidence>
<gene>
    <name evidence="2" type="ORF">FB563_0810</name>
</gene>
<keyword evidence="1" id="KW-0732">Signal</keyword>
<dbReference type="PROSITE" id="PS51318">
    <property type="entry name" value="TAT"/>
    <property type="match status" value="1"/>
</dbReference>
<accession>A0A542U9Y9</accession>
<feature type="chain" id="PRO_5021967489" evidence="1">
    <location>
        <begin position="28"/>
        <end position="386"/>
    </location>
</feature>
<dbReference type="EMBL" id="VFNX01000001">
    <property type="protein sequence ID" value="TQK95887.1"/>
    <property type="molecule type" value="Genomic_DNA"/>
</dbReference>
<feature type="signal peptide" evidence="1">
    <location>
        <begin position="1"/>
        <end position="27"/>
    </location>
</feature>
<proteinExistence type="predicted"/>
<dbReference type="Proteomes" id="UP000318103">
    <property type="component" value="Unassembled WGS sequence"/>
</dbReference>
<dbReference type="InterPro" id="IPR006311">
    <property type="entry name" value="TAT_signal"/>
</dbReference>
<protein>
    <submittedName>
        <fullName evidence="2">Uncharacterized protein</fullName>
    </submittedName>
</protein>
<name>A0A542U9Y9_9ACTN</name>
<reference evidence="2 3" key="1">
    <citation type="submission" date="2019-06" db="EMBL/GenBank/DDBJ databases">
        <title>Sequencing the genomes of 1000 actinobacteria strains.</title>
        <authorList>
            <person name="Klenk H.-P."/>
        </authorList>
    </citation>
    <scope>NUCLEOTIDE SEQUENCE [LARGE SCALE GENOMIC DNA]</scope>
    <source>
        <strain evidence="2 3">DSM 41929</strain>
    </source>
</reference>
<organism evidence="2 3">
    <name type="scientific">Streptomyces puniciscabiei</name>
    <dbReference type="NCBI Taxonomy" id="164348"/>
    <lineage>
        <taxon>Bacteria</taxon>
        <taxon>Bacillati</taxon>
        <taxon>Actinomycetota</taxon>
        <taxon>Actinomycetes</taxon>
        <taxon>Kitasatosporales</taxon>
        <taxon>Streptomycetaceae</taxon>
        <taxon>Streptomyces</taxon>
    </lineage>
</organism>
<comment type="caution">
    <text evidence="2">The sequence shown here is derived from an EMBL/GenBank/DDBJ whole genome shotgun (WGS) entry which is preliminary data.</text>
</comment>
<sequence length="386" mass="41794">MPTRRTVLGATAAVGAASALNGLTARAASADGATGNVTQAQARDNMRAVDTGMRTDYDALRARLINHLDPVIVVNNDMQGGTYYLISNGQVLEKVQPVDEVFELAKSIAHTPLGIYSICAASLDPRTILPAQASYIDPHDLRMVAFNGPGDTSWIQPLQDFANTLRTARKTLEAAGLPGDAQGSLHDSCAHILDRADDFISDTIRSRSFDMRSFEDFAGDVYPSVRTNMYWSSRKQIDGVSALMTRWRKQVGDTAWSGLYVVVLSIWTTYVQNQNSIILKNFMNQHQVSTHLIDLMTAQTPSDPVHVALDNLARIVMDNVAAEMVFSADQPTADALKGQPDLLSTEILRLLGNGTAADTASTLTKGQTNQIVCPFHNRSATTAAAV</sequence>